<feature type="transmembrane region" description="Helical" evidence="1">
    <location>
        <begin position="80"/>
        <end position="102"/>
    </location>
</feature>
<dbReference type="SMR" id="O61938"/>
<feature type="transmembrane region" description="Helical" evidence="1">
    <location>
        <begin position="246"/>
        <end position="269"/>
    </location>
</feature>
<keyword evidence="1" id="KW-1133">Transmembrane helix</keyword>
<dbReference type="HOGENOM" id="CLU_059075_0_1_1"/>
<dbReference type="PhylomeDB" id="O61938"/>
<proteinExistence type="predicted"/>
<dbReference type="OrthoDB" id="5802012at2759"/>
<organism evidence="2 3">
    <name type="scientific">Caenorhabditis elegans</name>
    <dbReference type="NCBI Taxonomy" id="6239"/>
    <lineage>
        <taxon>Eukaryota</taxon>
        <taxon>Metazoa</taxon>
        <taxon>Ecdysozoa</taxon>
        <taxon>Nematoda</taxon>
        <taxon>Chromadorea</taxon>
        <taxon>Rhabditida</taxon>
        <taxon>Rhabditina</taxon>
        <taxon>Rhabditomorpha</taxon>
        <taxon>Rhabditoidea</taxon>
        <taxon>Rhabditidae</taxon>
        <taxon>Peloderinae</taxon>
        <taxon>Caenorhabditis</taxon>
    </lineage>
</organism>
<dbReference type="AGR" id="WB:WBGene00020746"/>
<feature type="transmembrane region" description="Helical" evidence="1">
    <location>
        <begin position="43"/>
        <end position="60"/>
    </location>
</feature>
<gene>
    <name evidence="2 4" type="primary">srbc-66</name>
    <name evidence="2" type="ORF">CELE_T24A6.5</name>
    <name evidence="4" type="ORF">T24A6.5</name>
</gene>
<dbReference type="GO" id="GO:0004930">
    <property type="term" value="F:G protein-coupled receptor activity"/>
    <property type="evidence" value="ECO:0000314"/>
    <property type="project" value="WormBase"/>
</dbReference>
<dbReference type="InterPro" id="IPR019420">
    <property type="entry name" value="7TM_GPCR_serpentine_rcpt_Srbc"/>
</dbReference>
<dbReference type="GO" id="GO:0097730">
    <property type="term" value="C:non-motile cilium"/>
    <property type="evidence" value="ECO:0000314"/>
    <property type="project" value="WormBase"/>
</dbReference>
<dbReference type="Pfam" id="PF10316">
    <property type="entry name" value="7TM_GPCR_Srbc"/>
    <property type="match status" value="1"/>
</dbReference>
<name>O61938_CAEEL</name>
<feature type="transmembrane region" description="Helical" evidence="1">
    <location>
        <begin position="12"/>
        <end position="31"/>
    </location>
</feature>
<dbReference type="PANTHER" id="PTHR46418:SF1">
    <property type="entry name" value="G-PROTEIN COUPLED RECEPTORS FAMILY 1 PROFILE DOMAIN-CONTAINING PROTEIN-RELATED"/>
    <property type="match status" value="1"/>
</dbReference>
<dbReference type="AlphaFoldDB" id="O61938"/>
<evidence type="ECO:0000313" key="4">
    <source>
        <dbReference type="WormBase" id="T24A6.5"/>
    </source>
</evidence>
<keyword evidence="3" id="KW-1185">Reference proteome</keyword>
<dbReference type="PANTHER" id="PTHR46418">
    <property type="entry name" value="SRBC-64-RELATED-RELATED"/>
    <property type="match status" value="1"/>
</dbReference>
<dbReference type="KEGG" id="cel:CELE_T24A6.5"/>
<dbReference type="EMBL" id="BX284605">
    <property type="protein sequence ID" value="CCD63569.1"/>
    <property type="molecule type" value="Genomic_DNA"/>
</dbReference>
<feature type="transmembrane region" description="Helical" evidence="1">
    <location>
        <begin position="178"/>
        <end position="196"/>
    </location>
</feature>
<dbReference type="GO" id="GO:1990075">
    <property type="term" value="C:periciliary membrane compartment"/>
    <property type="evidence" value="ECO:0000314"/>
    <property type="project" value="WormBase"/>
</dbReference>
<feature type="transmembrane region" description="Helical" evidence="1">
    <location>
        <begin position="216"/>
        <end position="234"/>
    </location>
</feature>
<keyword evidence="1" id="KW-0472">Membrane</keyword>
<keyword evidence="2" id="KW-0675">Receptor</keyword>
<keyword evidence="1" id="KW-0812">Transmembrane</keyword>
<dbReference type="GO" id="GO:0007186">
    <property type="term" value="P:G protein-coupled receptor signaling pathway"/>
    <property type="evidence" value="ECO:0000314"/>
    <property type="project" value="WormBase"/>
</dbReference>
<reference evidence="2 3" key="1">
    <citation type="journal article" date="1998" name="Science">
        <title>Genome sequence of the nematode C. elegans: a platform for investigating biology.</title>
        <authorList>
            <consortium name="The C. elegans sequencing consortium"/>
            <person name="Sulson J.E."/>
            <person name="Waterston R."/>
        </authorList>
    </citation>
    <scope>NUCLEOTIDE SEQUENCE [LARGE SCALE GENOMIC DNA]</scope>
    <source>
        <strain evidence="2 3">Bristol N2</strain>
    </source>
</reference>
<dbReference type="RefSeq" id="NP_503986.1">
    <property type="nucleotide sequence ID" value="NM_071585.1"/>
</dbReference>
<dbReference type="STRING" id="6239.T24A6.5.1"/>
<dbReference type="OMA" id="ESVMICT"/>
<feature type="transmembrane region" description="Helical" evidence="1">
    <location>
        <begin position="123"/>
        <end position="144"/>
    </location>
</feature>
<dbReference type="FunCoup" id="O61938">
    <property type="interactions" value="18"/>
</dbReference>
<evidence type="ECO:0000256" key="1">
    <source>
        <dbReference type="SAM" id="Phobius"/>
    </source>
</evidence>
<dbReference type="PIR" id="H89003">
    <property type="entry name" value="H89003"/>
</dbReference>
<evidence type="ECO:0000313" key="3">
    <source>
        <dbReference type="Proteomes" id="UP000001940"/>
    </source>
</evidence>
<protein>
    <submittedName>
        <fullName evidence="2">Serpentine Receptor, class BC (Class B-like)</fullName>
    </submittedName>
</protein>
<evidence type="ECO:0000313" key="2">
    <source>
        <dbReference type="EMBL" id="CCD63569.1"/>
    </source>
</evidence>
<dbReference type="Proteomes" id="UP000001940">
    <property type="component" value="Chromosome V"/>
</dbReference>
<accession>O61938</accession>
<dbReference type="WormBase" id="T24A6.5">
    <property type="protein sequence ID" value="CE14132"/>
    <property type="gene ID" value="WBGene00020746"/>
    <property type="gene designation" value="srbc-66"/>
</dbReference>
<dbReference type="InParanoid" id="O61938"/>
<dbReference type="CTD" id="188824"/>
<dbReference type="GeneID" id="188824"/>
<dbReference type="UCSC" id="T24A6.5">
    <property type="organism name" value="c. elegans"/>
</dbReference>
<sequence>MSAITITCNSLSILFPIITCSINCYLIYSIFYSKRITWKSEFSLIYTRFAIDIVYTFFVPHNKIYYVLRQISDIFVMKNLTFYLVWPTIPLGAIRATLVLLITLDRVVASFFPIFYHNHRRRIPILAVISCVITFGLSDHIVLFEYCKYTVDVPLACDNFNCVINQCFFNYWSLRDQVQYFIIGVLSVLLCFRLFIWNNYVAIHANQVLSRATRIALLDSVIIFSFSIIPSFIFELLPTLSFASVGPWTIVFKHAGFMIESLIVCRLLFSEKVGRLVRRSTVITTY</sequence>
<dbReference type="eggNOG" id="ENOG502TJDR">
    <property type="taxonomic scope" value="Eukaryota"/>
</dbReference>
<dbReference type="GO" id="GO:0040024">
    <property type="term" value="P:dauer larval development"/>
    <property type="evidence" value="ECO:0000315"/>
    <property type="project" value="WormBase"/>
</dbReference>
<dbReference type="PaxDb" id="6239-T24A6.5"/>